<dbReference type="EMBL" id="CAJNJA010010357">
    <property type="protein sequence ID" value="CAE7256636.1"/>
    <property type="molecule type" value="Genomic_DNA"/>
</dbReference>
<accession>A0A812MEA4</accession>
<feature type="non-terminal residue" evidence="3">
    <location>
        <position position="1"/>
    </location>
</feature>
<feature type="transmembrane region" description="Helical" evidence="2">
    <location>
        <begin position="502"/>
        <end position="525"/>
    </location>
</feature>
<keyword evidence="2" id="KW-1133">Transmembrane helix</keyword>
<feature type="transmembrane region" description="Helical" evidence="2">
    <location>
        <begin position="378"/>
        <end position="398"/>
    </location>
</feature>
<feature type="transmembrane region" description="Helical" evidence="2">
    <location>
        <begin position="185"/>
        <end position="214"/>
    </location>
</feature>
<evidence type="ECO:0000256" key="1">
    <source>
        <dbReference type="SAM" id="MobiDB-lite"/>
    </source>
</evidence>
<reference evidence="3" key="1">
    <citation type="submission" date="2021-02" db="EMBL/GenBank/DDBJ databases">
        <authorList>
            <person name="Dougan E. K."/>
            <person name="Rhodes N."/>
            <person name="Thang M."/>
            <person name="Chan C."/>
        </authorList>
    </citation>
    <scope>NUCLEOTIDE SEQUENCE</scope>
</reference>
<feature type="transmembrane region" description="Helical" evidence="2">
    <location>
        <begin position="545"/>
        <end position="567"/>
    </location>
</feature>
<keyword evidence="4" id="KW-1185">Reference proteome</keyword>
<dbReference type="AlphaFoldDB" id="A0A812MEA4"/>
<dbReference type="Proteomes" id="UP000601435">
    <property type="component" value="Unassembled WGS sequence"/>
</dbReference>
<protein>
    <submittedName>
        <fullName evidence="3">Uncharacterized protein</fullName>
    </submittedName>
</protein>
<gene>
    <name evidence="3" type="ORF">SNEC2469_LOCUS5648</name>
</gene>
<name>A0A812MEA4_9DINO</name>
<feature type="transmembrane region" description="Helical" evidence="2">
    <location>
        <begin position="573"/>
        <end position="588"/>
    </location>
</feature>
<dbReference type="OrthoDB" id="434853at2759"/>
<evidence type="ECO:0000313" key="3">
    <source>
        <dbReference type="EMBL" id="CAE7256636.1"/>
    </source>
</evidence>
<comment type="caution">
    <text evidence="3">The sequence shown here is derived from an EMBL/GenBank/DDBJ whole genome shotgun (WGS) entry which is preliminary data.</text>
</comment>
<feature type="transmembrane region" description="Helical" evidence="2">
    <location>
        <begin position="347"/>
        <end position="366"/>
    </location>
</feature>
<feature type="region of interest" description="Disordered" evidence="1">
    <location>
        <begin position="35"/>
        <end position="64"/>
    </location>
</feature>
<keyword evidence="2" id="KW-0812">Transmembrane</keyword>
<organism evidence="3 4">
    <name type="scientific">Symbiodinium necroappetens</name>
    <dbReference type="NCBI Taxonomy" id="1628268"/>
    <lineage>
        <taxon>Eukaryota</taxon>
        <taxon>Sar</taxon>
        <taxon>Alveolata</taxon>
        <taxon>Dinophyceae</taxon>
        <taxon>Suessiales</taxon>
        <taxon>Symbiodiniaceae</taxon>
        <taxon>Symbiodinium</taxon>
    </lineage>
</organism>
<feature type="transmembrane region" description="Helical" evidence="2">
    <location>
        <begin position="249"/>
        <end position="268"/>
    </location>
</feature>
<sequence length="589" mass="65512">MRGLMAESACGGGSSLPKAIGRRIRTCIVGFGVPGPSHLQPPDPQMLQSDQRVRGGDEESTYDARCTSSSFTKFPEGDKAVQPSLQAQVAGLIETDGEKTDSPTRSLATTPDLASFVTSFDDLDATLMRGIPLRQTLQWGAHLWLSDPRSMSACKKAKLWDASKPTKRYDKFLSHTWETFGRWKLLSLLLGFGWPSMMIFWAIGAMIGSVLVVLEVLPLFTVFEVSSVSCESNEHLLRAPKDLDRRGCWVMLLSFTGAIVGLVVFPYVPHIASDIVFLDFVCVHQTDSRKMQQGIRSIGAFLASASELRVLWSAPYLQRLWCVFELAAYRKLNPNGRIVISRIMTEVAVLLAFIWAQLGTVGFWLAREGPHGGELWRLLLVVVCVGWPVLAAMALAAVQKQDADEKLRSQLTNFDVMNAKCSNEFDRQCIHDLIKTWYGSLDAFNDYIRGPFCLEVLQLRRSQRCIEGHYLIFLLLPNTGYFLEGFLAFWMSEVPAEISISYFLAVVLCLNLIWLPSVVVLGAYLTQQGIRLGRCRITPSLLEPLLICVLCILLLAVGISATIAAVFRGVEMSILWNIVGLVFAAVVWM</sequence>
<feature type="non-terminal residue" evidence="3">
    <location>
        <position position="589"/>
    </location>
</feature>
<feature type="transmembrane region" description="Helical" evidence="2">
    <location>
        <begin position="470"/>
        <end position="490"/>
    </location>
</feature>
<evidence type="ECO:0000313" key="4">
    <source>
        <dbReference type="Proteomes" id="UP000601435"/>
    </source>
</evidence>
<evidence type="ECO:0000256" key="2">
    <source>
        <dbReference type="SAM" id="Phobius"/>
    </source>
</evidence>
<proteinExistence type="predicted"/>
<keyword evidence="2" id="KW-0472">Membrane</keyword>